<dbReference type="RefSeq" id="WP_407137683.1">
    <property type="nucleotide sequence ID" value="NZ_JBGQPK010000066.1"/>
</dbReference>
<dbReference type="Proteomes" id="UP001625389">
    <property type="component" value="Unassembled WGS sequence"/>
</dbReference>
<feature type="signal peptide" evidence="1">
    <location>
        <begin position="1"/>
        <end position="26"/>
    </location>
</feature>
<organism evidence="2 3">
    <name type="scientific">Loigolactobacillus zhaoyuanensis</name>
    <dbReference type="NCBI Taxonomy" id="2486017"/>
    <lineage>
        <taxon>Bacteria</taxon>
        <taxon>Bacillati</taxon>
        <taxon>Bacillota</taxon>
        <taxon>Bacilli</taxon>
        <taxon>Lactobacillales</taxon>
        <taxon>Lactobacillaceae</taxon>
        <taxon>Loigolactobacillus</taxon>
    </lineage>
</organism>
<proteinExistence type="predicted"/>
<keyword evidence="3" id="KW-1185">Reference proteome</keyword>
<sequence length="69" mass="7686">MTKKWLVLAVLPIILISLLFFSVAMTADDDDSGDTTALVVDSMNLSAEVWSPVNKIDNLNRDFFVLCHD</sequence>
<reference evidence="2 3" key="1">
    <citation type="submission" date="2024-08" db="EMBL/GenBank/DDBJ databases">
        <authorList>
            <person name="Arias E."/>
        </authorList>
    </citation>
    <scope>NUCLEOTIDE SEQUENCE [LARGE SCALE GENOMIC DNA]</scope>
    <source>
        <strain evidence="2 3">FAM 25317</strain>
    </source>
</reference>
<keyword evidence="1" id="KW-0732">Signal</keyword>
<protein>
    <submittedName>
        <fullName evidence="2">Uncharacterized protein</fullName>
    </submittedName>
</protein>
<evidence type="ECO:0000313" key="3">
    <source>
        <dbReference type="Proteomes" id="UP001625389"/>
    </source>
</evidence>
<gene>
    <name evidence="2" type="ORF">ACEN34_11250</name>
</gene>
<comment type="caution">
    <text evidence="2">The sequence shown here is derived from an EMBL/GenBank/DDBJ whole genome shotgun (WGS) entry which is preliminary data.</text>
</comment>
<accession>A0ABW8UH99</accession>
<feature type="chain" id="PRO_5046245471" evidence="1">
    <location>
        <begin position="27"/>
        <end position="69"/>
    </location>
</feature>
<evidence type="ECO:0000256" key="1">
    <source>
        <dbReference type="SAM" id="SignalP"/>
    </source>
</evidence>
<evidence type="ECO:0000313" key="2">
    <source>
        <dbReference type="EMBL" id="MFL2030185.1"/>
    </source>
</evidence>
<name>A0ABW8UH99_9LACO</name>
<dbReference type="EMBL" id="JBGQPK010000066">
    <property type="protein sequence ID" value="MFL2030185.1"/>
    <property type="molecule type" value="Genomic_DNA"/>
</dbReference>